<dbReference type="SUPFAM" id="SSF53474">
    <property type="entry name" value="alpha/beta-Hydrolases"/>
    <property type="match status" value="1"/>
</dbReference>
<protein>
    <recommendedName>
        <fullName evidence="5">Serine aminopeptidase S33 domain-containing protein</fullName>
    </recommendedName>
</protein>
<keyword evidence="2" id="KW-0732">Signal</keyword>
<dbReference type="OrthoDB" id="2987348at2"/>
<feature type="signal peptide" evidence="2">
    <location>
        <begin position="1"/>
        <end position="22"/>
    </location>
</feature>
<name>A0A239GHA9_9ACTN</name>
<reference evidence="4" key="1">
    <citation type="submission" date="2017-06" db="EMBL/GenBank/DDBJ databases">
        <authorList>
            <person name="Varghese N."/>
            <person name="Submissions S."/>
        </authorList>
    </citation>
    <scope>NUCLEOTIDE SEQUENCE [LARGE SCALE GENOMIC DNA]</scope>
    <source>
        <strain evidence="4">DSM 45423</strain>
    </source>
</reference>
<dbReference type="Proteomes" id="UP000198386">
    <property type="component" value="Unassembled WGS sequence"/>
</dbReference>
<dbReference type="AlphaFoldDB" id="A0A239GHA9"/>
<organism evidence="3 4">
    <name type="scientific">Geodermatophilus saharensis</name>
    <dbReference type="NCBI Taxonomy" id="1137994"/>
    <lineage>
        <taxon>Bacteria</taxon>
        <taxon>Bacillati</taxon>
        <taxon>Actinomycetota</taxon>
        <taxon>Actinomycetes</taxon>
        <taxon>Geodermatophilales</taxon>
        <taxon>Geodermatophilaceae</taxon>
        <taxon>Geodermatophilus</taxon>
    </lineage>
</organism>
<dbReference type="PROSITE" id="PS51257">
    <property type="entry name" value="PROKAR_LIPOPROTEIN"/>
    <property type="match status" value="1"/>
</dbReference>
<sequence>MSRRAGVLAAVTLLLGGCAAGAPGSAPGVVATASGPAAPAPVPGTAAGERLGPGTHSLQVAGEAAVVLVPERPNGRLVVYAHGYGADLGALADDEAFGGLARGLVAAGYAVAASDAGGDAWGSAASVDAHAALAATARELTGAGEVFLVAESMGGLAGAQLVTGRRIAGLRAYAGIAPLCDLGSVYGAFAGSVEAAHGADVDAALARLSPVRLDADVPVRLWASDEDTVVARDRNADACAGQVLADGGTARVVAARGQHGDPSHYDLDGVLAFFADPAG</sequence>
<evidence type="ECO:0000256" key="2">
    <source>
        <dbReference type="SAM" id="SignalP"/>
    </source>
</evidence>
<dbReference type="InterPro" id="IPR029058">
    <property type="entry name" value="AB_hydrolase_fold"/>
</dbReference>
<proteinExistence type="predicted"/>
<feature type="compositionally biased region" description="Low complexity" evidence="1">
    <location>
        <begin position="33"/>
        <end position="48"/>
    </location>
</feature>
<feature type="chain" id="PRO_5039103293" description="Serine aminopeptidase S33 domain-containing protein" evidence="2">
    <location>
        <begin position="23"/>
        <end position="279"/>
    </location>
</feature>
<gene>
    <name evidence="3" type="ORF">SAMN04488107_3380</name>
</gene>
<dbReference type="Gene3D" id="3.40.50.1820">
    <property type="entry name" value="alpha/beta hydrolase"/>
    <property type="match status" value="1"/>
</dbReference>
<evidence type="ECO:0008006" key="5">
    <source>
        <dbReference type="Google" id="ProtNLM"/>
    </source>
</evidence>
<evidence type="ECO:0000256" key="1">
    <source>
        <dbReference type="SAM" id="MobiDB-lite"/>
    </source>
</evidence>
<dbReference type="EMBL" id="FZOH01000007">
    <property type="protein sequence ID" value="SNS67863.1"/>
    <property type="molecule type" value="Genomic_DNA"/>
</dbReference>
<evidence type="ECO:0000313" key="3">
    <source>
        <dbReference type="EMBL" id="SNS67863.1"/>
    </source>
</evidence>
<accession>A0A239GHA9</accession>
<feature type="region of interest" description="Disordered" evidence="1">
    <location>
        <begin position="33"/>
        <end position="53"/>
    </location>
</feature>
<keyword evidence="4" id="KW-1185">Reference proteome</keyword>
<evidence type="ECO:0000313" key="4">
    <source>
        <dbReference type="Proteomes" id="UP000198386"/>
    </source>
</evidence>